<organism evidence="2 3">
    <name type="scientific">Cutibacterium granulosum</name>
    <dbReference type="NCBI Taxonomy" id="33011"/>
    <lineage>
        <taxon>Bacteria</taxon>
        <taxon>Bacillati</taxon>
        <taxon>Actinomycetota</taxon>
        <taxon>Actinomycetes</taxon>
        <taxon>Propionibacteriales</taxon>
        <taxon>Propionibacteriaceae</taxon>
        <taxon>Cutibacterium</taxon>
    </lineage>
</organism>
<proteinExistence type="predicted"/>
<evidence type="ECO:0000259" key="1">
    <source>
        <dbReference type="Pfam" id="PF04230"/>
    </source>
</evidence>
<evidence type="ECO:0000313" key="2">
    <source>
        <dbReference type="EMBL" id="SNV33115.1"/>
    </source>
</evidence>
<protein>
    <submittedName>
        <fullName evidence="2">Colanic acid biosynthesis protein</fullName>
    </submittedName>
</protein>
<dbReference type="AlphaFoldDB" id="A0A239WES3"/>
<reference evidence="2 3" key="1">
    <citation type="submission" date="2017-06" db="EMBL/GenBank/DDBJ databases">
        <authorList>
            <consortium name="Pathogen Informatics"/>
        </authorList>
    </citation>
    <scope>NUCLEOTIDE SEQUENCE [LARGE SCALE GENOMIC DNA]</scope>
    <source>
        <strain evidence="2 3">NCTC11865</strain>
    </source>
</reference>
<name>A0A239WES3_9ACTN</name>
<dbReference type="Pfam" id="PF04230">
    <property type="entry name" value="PS_pyruv_trans"/>
    <property type="match status" value="1"/>
</dbReference>
<dbReference type="PANTHER" id="PTHR36836:SF1">
    <property type="entry name" value="COLANIC ACID BIOSYNTHESIS PROTEIN WCAK"/>
    <property type="match status" value="1"/>
</dbReference>
<feature type="domain" description="Polysaccharide pyruvyl transferase" evidence="1">
    <location>
        <begin position="14"/>
        <end position="279"/>
    </location>
</feature>
<dbReference type="Proteomes" id="UP000215332">
    <property type="component" value="Chromosome 1"/>
</dbReference>
<sequence length="354" mass="38903">MTRVALLHAYSPRNSGDGLLVQEALTFIHESLGSEVDIDLFASRAEDFAELRLPRTTCISTKPTRHGLSRDYLRRISHLDSYDLVVGVGGAYLRFGQPIEALKSWLVHVPQLYLASRTTTPTVYLPQSCGPFGPLSRHVVPRMMSRMDHAWLRDDRSIAQCRMDHAHRAPDCALLSLNRIQLPFDDMALPIVGSRTLRGHANQSVAELARLVGPVDGLVQSAVGANNDAPTTSRIATGELFDQAGLQALDRARVVVSVRLHGAIMALAAGHYVVHLSYERKGFGAFEDLGLTEYVHNVYSFSPATVANQVRALQQSPAARSRYDECVARAQERLHASRRAIVTAMHTATVGARP</sequence>
<dbReference type="eggNOG" id="COG2327">
    <property type="taxonomic scope" value="Bacteria"/>
</dbReference>
<dbReference type="InterPro" id="IPR007345">
    <property type="entry name" value="Polysacch_pyruvyl_Trfase"/>
</dbReference>
<dbReference type="PANTHER" id="PTHR36836">
    <property type="entry name" value="COLANIC ACID BIOSYNTHESIS PROTEIN WCAK"/>
    <property type="match status" value="1"/>
</dbReference>
<accession>A0A239WES3</accession>
<gene>
    <name evidence="2" type="ORF">SAMEA4412665_00905</name>
</gene>
<dbReference type="KEGG" id="cgrn:4412665_00905"/>
<dbReference type="RefSeq" id="WP_021105950.1">
    <property type="nucleotide sequence ID" value="NZ_LT906441.1"/>
</dbReference>
<dbReference type="EMBL" id="LT906441">
    <property type="protein sequence ID" value="SNV33115.1"/>
    <property type="molecule type" value="Genomic_DNA"/>
</dbReference>
<evidence type="ECO:0000313" key="3">
    <source>
        <dbReference type="Proteomes" id="UP000215332"/>
    </source>
</evidence>